<keyword evidence="1" id="KW-0472">Membrane</keyword>
<evidence type="ECO:0008006" key="4">
    <source>
        <dbReference type="Google" id="ProtNLM"/>
    </source>
</evidence>
<feature type="transmembrane region" description="Helical" evidence="1">
    <location>
        <begin position="60"/>
        <end position="83"/>
    </location>
</feature>
<sequence>MWDSVRNAQIFIPSSQPVALSKNRLNKEVYRIIYPFHLIFLVLCSSKYTVKYNFILKDGVLRKIVSFLSVCFVVIVSSCYMFLEKYTAYINNVQSIKIIFFIFHGVLILYCIANIMLFSMNIALSKQNIELILKIQLVHTNIDFSKSSKNFIIWNWIYLIIFLVIDLAISSSYYVTYYEQDVVDALGYLCNYLFAVFDMNVIYACRLITLLRKYLNKWSKVILKLSDGVNNRNCGQLFEIYDNIIRAFQLYKTVFQVVVSSLLTIAVAIDSFVHTFKQISCWCHVPLQILSTTVNIFSRNLGFIESRLQIITDTAESVNEVIFVLLSL</sequence>
<feature type="transmembrane region" description="Helical" evidence="1">
    <location>
        <begin position="186"/>
        <end position="211"/>
    </location>
</feature>
<evidence type="ECO:0000256" key="1">
    <source>
        <dbReference type="SAM" id="Phobius"/>
    </source>
</evidence>
<evidence type="ECO:0000313" key="2">
    <source>
        <dbReference type="EMBL" id="PZC77055.1"/>
    </source>
</evidence>
<evidence type="ECO:0000313" key="3">
    <source>
        <dbReference type="Proteomes" id="UP000249218"/>
    </source>
</evidence>
<name>A0A2W1BTT3_HELAM</name>
<feature type="transmembrane region" description="Helical" evidence="1">
    <location>
        <begin position="151"/>
        <end position="174"/>
    </location>
</feature>
<dbReference type="Proteomes" id="UP000249218">
    <property type="component" value="Unassembled WGS sequence"/>
</dbReference>
<dbReference type="EMBL" id="KZ149937">
    <property type="protein sequence ID" value="PZC77055.1"/>
    <property type="molecule type" value="Genomic_DNA"/>
</dbReference>
<keyword evidence="1" id="KW-0812">Transmembrane</keyword>
<keyword evidence="3" id="KW-1185">Reference proteome</keyword>
<feature type="transmembrane region" description="Helical" evidence="1">
    <location>
        <begin position="98"/>
        <end position="124"/>
    </location>
</feature>
<feature type="transmembrane region" description="Helical" evidence="1">
    <location>
        <begin position="29"/>
        <end position="48"/>
    </location>
</feature>
<protein>
    <recommendedName>
        <fullName evidence="4">Gustatory receptor</fullName>
    </recommendedName>
</protein>
<keyword evidence="1" id="KW-1133">Transmembrane helix</keyword>
<organism evidence="2 3">
    <name type="scientific">Helicoverpa armigera</name>
    <name type="common">Cotton bollworm</name>
    <name type="synonym">Heliothis armigera</name>
    <dbReference type="NCBI Taxonomy" id="29058"/>
    <lineage>
        <taxon>Eukaryota</taxon>
        <taxon>Metazoa</taxon>
        <taxon>Ecdysozoa</taxon>
        <taxon>Arthropoda</taxon>
        <taxon>Hexapoda</taxon>
        <taxon>Insecta</taxon>
        <taxon>Pterygota</taxon>
        <taxon>Neoptera</taxon>
        <taxon>Endopterygota</taxon>
        <taxon>Lepidoptera</taxon>
        <taxon>Glossata</taxon>
        <taxon>Ditrysia</taxon>
        <taxon>Noctuoidea</taxon>
        <taxon>Noctuidae</taxon>
        <taxon>Heliothinae</taxon>
        <taxon>Helicoverpa</taxon>
    </lineage>
</organism>
<gene>
    <name evidence="2" type="primary">HaOG200704</name>
    <name evidence="2" type="ORF">B5X24_HaOG200704</name>
</gene>
<dbReference type="AlphaFoldDB" id="A0A2W1BTT3"/>
<proteinExistence type="predicted"/>
<reference evidence="2 3" key="1">
    <citation type="journal article" date="2017" name="BMC Biol.">
        <title>Genomic innovations, transcriptional plasticity and gene loss underlying the evolution and divergence of two highly polyphagous and invasive Helicoverpa pest species.</title>
        <authorList>
            <person name="Pearce S.L."/>
            <person name="Clarke D.F."/>
            <person name="East P.D."/>
            <person name="Elfekih S."/>
            <person name="Gordon K.H."/>
            <person name="Jermiin L.S."/>
            <person name="McGaughran A."/>
            <person name="Oakeshott J.G."/>
            <person name="Papanikolaou A."/>
            <person name="Perera O.P."/>
            <person name="Rane R.V."/>
            <person name="Richards S."/>
            <person name="Tay W.T."/>
            <person name="Walsh T.K."/>
            <person name="Anderson A."/>
            <person name="Anderson C.J."/>
            <person name="Asgari S."/>
            <person name="Board P.G."/>
            <person name="Bretschneider A."/>
            <person name="Campbell P.M."/>
            <person name="Chertemps T."/>
            <person name="Christeller J.T."/>
            <person name="Coppin C.W."/>
            <person name="Downes S.J."/>
            <person name="Duan G."/>
            <person name="Farnsworth C.A."/>
            <person name="Good R.T."/>
            <person name="Han L.B."/>
            <person name="Han Y.C."/>
            <person name="Hatje K."/>
            <person name="Horne I."/>
            <person name="Huang Y.P."/>
            <person name="Hughes D.S."/>
            <person name="Jacquin-Joly E."/>
            <person name="James W."/>
            <person name="Jhangiani S."/>
            <person name="Kollmar M."/>
            <person name="Kuwar S.S."/>
            <person name="Li S."/>
            <person name="Liu N.Y."/>
            <person name="Maibeche M.T."/>
            <person name="Miller J.R."/>
            <person name="Montagne N."/>
            <person name="Perry T."/>
            <person name="Qu J."/>
            <person name="Song S.V."/>
            <person name="Sutton G.G."/>
            <person name="Vogel H."/>
            <person name="Walenz B.P."/>
            <person name="Xu W."/>
            <person name="Zhang H.J."/>
            <person name="Zou Z."/>
            <person name="Batterham P."/>
            <person name="Edwards O.R."/>
            <person name="Feyereisen R."/>
            <person name="Gibbs R.A."/>
            <person name="Heckel D.G."/>
            <person name="McGrath A."/>
            <person name="Robin C."/>
            <person name="Scherer S.E."/>
            <person name="Worley K.C."/>
            <person name="Wu Y.D."/>
        </authorList>
    </citation>
    <scope>NUCLEOTIDE SEQUENCE [LARGE SCALE GENOMIC DNA]</scope>
    <source>
        <strain evidence="2">Harm_GR_Male_#8</strain>
        <tissue evidence="2">Whole organism</tissue>
    </source>
</reference>
<feature type="non-terminal residue" evidence="2">
    <location>
        <position position="328"/>
    </location>
</feature>
<accession>A0A2W1BTT3</accession>
<dbReference type="OrthoDB" id="7414613at2759"/>